<gene>
    <name evidence="2" type="ORF">DES43_1655</name>
</gene>
<dbReference type="Proteomes" id="UP000294958">
    <property type="component" value="Unassembled WGS sequence"/>
</dbReference>
<evidence type="ECO:0000256" key="1">
    <source>
        <dbReference type="SAM" id="Phobius"/>
    </source>
</evidence>
<keyword evidence="1" id="KW-0472">Membrane</keyword>
<keyword evidence="1" id="KW-0812">Transmembrane</keyword>
<evidence type="ECO:0000313" key="2">
    <source>
        <dbReference type="EMBL" id="TDR27792.1"/>
    </source>
</evidence>
<proteinExistence type="predicted"/>
<dbReference type="AlphaFoldDB" id="A0A4R6Y4H3"/>
<evidence type="ECO:0000313" key="3">
    <source>
        <dbReference type="Proteomes" id="UP000294958"/>
    </source>
</evidence>
<keyword evidence="3" id="KW-1185">Reference proteome</keyword>
<accession>A0A4R6Y4H3</accession>
<organism evidence="2 3">
    <name type="scientific">Aquamicrobium defluvii</name>
    <dbReference type="NCBI Taxonomy" id="69279"/>
    <lineage>
        <taxon>Bacteria</taxon>
        <taxon>Pseudomonadati</taxon>
        <taxon>Pseudomonadota</taxon>
        <taxon>Alphaproteobacteria</taxon>
        <taxon>Hyphomicrobiales</taxon>
        <taxon>Phyllobacteriaceae</taxon>
        <taxon>Aquamicrobium</taxon>
    </lineage>
</organism>
<feature type="transmembrane region" description="Helical" evidence="1">
    <location>
        <begin position="20"/>
        <end position="39"/>
    </location>
</feature>
<name>A0A4R6Y4H3_9HYPH</name>
<dbReference type="EMBL" id="SNZF01000065">
    <property type="protein sequence ID" value="TDR27792.1"/>
    <property type="molecule type" value="Genomic_DNA"/>
</dbReference>
<keyword evidence="1" id="KW-1133">Transmembrane helix</keyword>
<protein>
    <submittedName>
        <fullName evidence="2">Uncharacterized protein</fullName>
    </submittedName>
</protein>
<sequence length="43" mass="4716">MIRSLDLLPARLCSWLAYRTTPATFSLCLIAAVVLVAAIEVPR</sequence>
<reference evidence="2 3" key="1">
    <citation type="submission" date="2019-03" db="EMBL/GenBank/DDBJ databases">
        <title>Genomic Encyclopedia of Type Strains, Phase IV (KMG-IV): sequencing the most valuable type-strain genomes for metagenomic binning, comparative biology and taxonomic classification.</title>
        <authorList>
            <person name="Goeker M."/>
        </authorList>
    </citation>
    <scope>NUCLEOTIDE SEQUENCE [LARGE SCALE GENOMIC DNA]</scope>
    <source>
        <strain evidence="2 3">DSM 11603</strain>
    </source>
</reference>
<comment type="caution">
    <text evidence="2">The sequence shown here is derived from an EMBL/GenBank/DDBJ whole genome shotgun (WGS) entry which is preliminary data.</text>
</comment>